<dbReference type="SUPFAM" id="SSF69593">
    <property type="entry name" value="Glycerol-3-phosphate (1)-acyltransferase"/>
    <property type="match status" value="1"/>
</dbReference>
<feature type="domain" description="Phospholipid/glycerol acyltransferase" evidence="4">
    <location>
        <begin position="36"/>
        <end position="158"/>
    </location>
</feature>
<evidence type="ECO:0000313" key="6">
    <source>
        <dbReference type="Proteomes" id="UP000295765"/>
    </source>
</evidence>
<dbReference type="CDD" id="cd07989">
    <property type="entry name" value="LPLAT_AGPAT-like"/>
    <property type="match status" value="1"/>
</dbReference>
<dbReference type="GO" id="GO:0006654">
    <property type="term" value="P:phosphatidic acid biosynthetic process"/>
    <property type="evidence" value="ECO:0007669"/>
    <property type="project" value="TreeGrafter"/>
</dbReference>
<comment type="caution">
    <text evidence="5">The sequence shown here is derived from an EMBL/GenBank/DDBJ whole genome shotgun (WGS) entry which is preliminary data.</text>
</comment>
<dbReference type="SMART" id="SM00563">
    <property type="entry name" value="PlsC"/>
    <property type="match status" value="1"/>
</dbReference>
<reference evidence="5 6" key="1">
    <citation type="submission" date="2019-03" db="EMBL/GenBank/DDBJ databases">
        <title>Genomic Encyclopedia of Type Strains, Phase IV (KMG-IV): sequencing the most valuable type-strain genomes for metagenomic binning, comparative biology and taxonomic classification.</title>
        <authorList>
            <person name="Goeker M."/>
        </authorList>
    </citation>
    <scope>NUCLEOTIDE SEQUENCE [LARGE SCALE GENOMIC DNA]</scope>
    <source>
        <strain evidence="5 6">DSM 25287</strain>
    </source>
</reference>
<evidence type="ECO:0000313" key="5">
    <source>
        <dbReference type="EMBL" id="TCO81943.1"/>
    </source>
</evidence>
<evidence type="ECO:0000256" key="1">
    <source>
        <dbReference type="ARBA" id="ARBA00005189"/>
    </source>
</evidence>
<organism evidence="5 6">
    <name type="scientific">Plasticicumulans lactativorans</name>
    <dbReference type="NCBI Taxonomy" id="1133106"/>
    <lineage>
        <taxon>Bacteria</taxon>
        <taxon>Pseudomonadati</taxon>
        <taxon>Pseudomonadota</taxon>
        <taxon>Gammaproteobacteria</taxon>
        <taxon>Candidatus Competibacteraceae</taxon>
        <taxon>Plasticicumulans</taxon>
    </lineage>
</organism>
<keyword evidence="3 5" id="KW-0012">Acyltransferase</keyword>
<proteinExistence type="predicted"/>
<sequence>MSLSSRLISAACIAALRVLTGVRAQWLGCGPASQPRIYFANHSSHLDGVVIWSALPRTLRAHTRPVAARDYWDASPLRRFLASEVFGAVLIERKATGHARGQVLEPLFDALDRGDSLILFPEGTRGDGEAIAPFKSGLYHLARQRPAVELVPVYLDKLHRVLPKGAALPVPLLCGLRFGAPLMLADGECREPFLARARAAVEALRG</sequence>
<dbReference type="Proteomes" id="UP000295765">
    <property type="component" value="Unassembled WGS sequence"/>
</dbReference>
<dbReference type="Pfam" id="PF01553">
    <property type="entry name" value="Acyltransferase"/>
    <property type="match status" value="1"/>
</dbReference>
<keyword evidence="2 5" id="KW-0808">Transferase</keyword>
<evidence type="ECO:0000256" key="3">
    <source>
        <dbReference type="ARBA" id="ARBA00023315"/>
    </source>
</evidence>
<protein>
    <submittedName>
        <fullName evidence="5">1-acyl-sn-glycerol-3-phosphate acyltransferase</fullName>
    </submittedName>
</protein>
<dbReference type="InterPro" id="IPR002123">
    <property type="entry name" value="Plipid/glycerol_acylTrfase"/>
</dbReference>
<dbReference type="EMBL" id="SLWY01000006">
    <property type="protein sequence ID" value="TCO81943.1"/>
    <property type="molecule type" value="Genomic_DNA"/>
</dbReference>
<dbReference type="GO" id="GO:0003841">
    <property type="term" value="F:1-acylglycerol-3-phosphate O-acyltransferase activity"/>
    <property type="evidence" value="ECO:0007669"/>
    <property type="project" value="TreeGrafter"/>
</dbReference>
<accession>A0A4R2L9B8</accession>
<gene>
    <name evidence="5" type="ORF">EV699_10637</name>
</gene>
<keyword evidence="6" id="KW-1185">Reference proteome</keyword>
<dbReference type="PANTHER" id="PTHR10434">
    <property type="entry name" value="1-ACYL-SN-GLYCEROL-3-PHOSPHATE ACYLTRANSFERASE"/>
    <property type="match status" value="1"/>
</dbReference>
<evidence type="ECO:0000256" key="2">
    <source>
        <dbReference type="ARBA" id="ARBA00022679"/>
    </source>
</evidence>
<comment type="pathway">
    <text evidence="1">Lipid metabolism.</text>
</comment>
<dbReference type="AlphaFoldDB" id="A0A4R2L9B8"/>
<evidence type="ECO:0000259" key="4">
    <source>
        <dbReference type="SMART" id="SM00563"/>
    </source>
</evidence>
<name>A0A4R2L9B8_9GAMM</name>
<dbReference type="PANTHER" id="PTHR10434:SF11">
    <property type="entry name" value="1-ACYL-SN-GLYCEROL-3-PHOSPHATE ACYLTRANSFERASE"/>
    <property type="match status" value="1"/>
</dbReference>